<proteinExistence type="predicted"/>
<protein>
    <recommendedName>
        <fullName evidence="6">Mid2 domain-containing protein</fullName>
    </recommendedName>
</protein>
<feature type="compositionally biased region" description="Polar residues" evidence="1">
    <location>
        <begin position="398"/>
        <end position="409"/>
    </location>
</feature>
<evidence type="ECO:0000313" key="4">
    <source>
        <dbReference type="EMBL" id="CEP18450.1"/>
    </source>
</evidence>
<feature type="region of interest" description="Disordered" evidence="1">
    <location>
        <begin position="28"/>
        <end position="203"/>
    </location>
</feature>
<feature type="region of interest" description="Disordered" evidence="1">
    <location>
        <begin position="398"/>
        <end position="427"/>
    </location>
</feature>
<feature type="chain" id="PRO_5002135632" description="Mid2 domain-containing protein" evidence="3">
    <location>
        <begin position="27"/>
        <end position="427"/>
    </location>
</feature>
<name>A0A0B7NSI5_9FUNG</name>
<feature type="compositionally biased region" description="Low complexity" evidence="1">
    <location>
        <begin position="113"/>
        <end position="188"/>
    </location>
</feature>
<keyword evidence="2" id="KW-0472">Membrane</keyword>
<evidence type="ECO:0000256" key="2">
    <source>
        <dbReference type="SAM" id="Phobius"/>
    </source>
</evidence>
<keyword evidence="3" id="KW-0732">Signal</keyword>
<feature type="compositionally biased region" description="Low complexity" evidence="1">
    <location>
        <begin position="65"/>
        <end position="102"/>
    </location>
</feature>
<dbReference type="OrthoDB" id="2287938at2759"/>
<feature type="compositionally biased region" description="Polar residues" evidence="1">
    <location>
        <begin position="189"/>
        <end position="202"/>
    </location>
</feature>
<evidence type="ECO:0000313" key="5">
    <source>
        <dbReference type="Proteomes" id="UP000054107"/>
    </source>
</evidence>
<feature type="compositionally biased region" description="Polar residues" evidence="1">
    <location>
        <begin position="28"/>
        <end position="37"/>
    </location>
</feature>
<evidence type="ECO:0008006" key="6">
    <source>
        <dbReference type="Google" id="ProtNLM"/>
    </source>
</evidence>
<feature type="compositionally biased region" description="Polar residues" evidence="1">
    <location>
        <begin position="103"/>
        <end position="112"/>
    </location>
</feature>
<keyword evidence="2" id="KW-1133">Transmembrane helix</keyword>
<organism evidence="4 5">
    <name type="scientific">Parasitella parasitica</name>
    <dbReference type="NCBI Taxonomy" id="35722"/>
    <lineage>
        <taxon>Eukaryota</taxon>
        <taxon>Fungi</taxon>
        <taxon>Fungi incertae sedis</taxon>
        <taxon>Mucoromycota</taxon>
        <taxon>Mucoromycotina</taxon>
        <taxon>Mucoromycetes</taxon>
        <taxon>Mucorales</taxon>
        <taxon>Mucorineae</taxon>
        <taxon>Mucoraceae</taxon>
        <taxon>Parasitella</taxon>
    </lineage>
</organism>
<feature type="transmembrane region" description="Helical" evidence="2">
    <location>
        <begin position="204"/>
        <end position="225"/>
    </location>
</feature>
<dbReference type="AlphaFoldDB" id="A0A0B7NSI5"/>
<feature type="signal peptide" evidence="3">
    <location>
        <begin position="1"/>
        <end position="26"/>
    </location>
</feature>
<reference evidence="4 5" key="1">
    <citation type="submission" date="2014-09" db="EMBL/GenBank/DDBJ databases">
        <authorList>
            <person name="Ellenberger Sabrina"/>
        </authorList>
    </citation>
    <scope>NUCLEOTIDE SEQUENCE [LARGE SCALE GENOMIC DNA]</scope>
    <source>
        <strain evidence="4 5">CBS 412.66</strain>
    </source>
</reference>
<dbReference type="EMBL" id="LN733835">
    <property type="protein sequence ID" value="CEP18450.1"/>
    <property type="molecule type" value="Genomic_DNA"/>
</dbReference>
<keyword evidence="2" id="KW-0812">Transmembrane</keyword>
<gene>
    <name evidence="4" type="primary">PARPA_12754.1 scaffold 45468</name>
</gene>
<feature type="compositionally biased region" description="Low complexity" evidence="1">
    <location>
        <begin position="41"/>
        <end position="53"/>
    </location>
</feature>
<dbReference type="STRING" id="35722.A0A0B7NSI5"/>
<sequence>MKFLSITKLLICVLLVVQFGVHLAHAQSNATDSSTSRSGKDASAQQVDSSSSAIVPDDTSADQSTAVPTLTTEAPVPTATTEAPTTTTTTTTEPPATTANPTSEQPSSTEQVPTTTEAPTASNPASTPSNAPPTSSSSSESPSAVPSSSTIQSSSSSSNSHQISKSASTSIDPSTTPSSSSAPVASSSETPKTTEGSENNKTGVIAGSVVGGVVGLALIGGFLAWMNRRGGCTSRTKNNRNGLSQDDYTIDMHQNDFNHGPTVAAAGILGNTATHASTDPLSPSNNSHRYAAAPAMYGASNVEHYGDYQEAYSQADYSQGGYSQGGYSQDGGYNHDNYNIGYSQQPDYAYSNEGVNYPIAGARGAGAGYDSNRHEINNADIYANNNYDQSKLYSDITSPTSAGNLSEGYSSVDKPNVKDSDSKPNEI</sequence>
<accession>A0A0B7NSI5</accession>
<dbReference type="Proteomes" id="UP000054107">
    <property type="component" value="Unassembled WGS sequence"/>
</dbReference>
<keyword evidence="5" id="KW-1185">Reference proteome</keyword>
<evidence type="ECO:0000256" key="1">
    <source>
        <dbReference type="SAM" id="MobiDB-lite"/>
    </source>
</evidence>
<evidence type="ECO:0000256" key="3">
    <source>
        <dbReference type="SAM" id="SignalP"/>
    </source>
</evidence>
<feature type="compositionally biased region" description="Basic and acidic residues" evidence="1">
    <location>
        <begin position="415"/>
        <end position="427"/>
    </location>
</feature>